<keyword evidence="3" id="KW-0808">Transferase</keyword>
<proteinExistence type="predicted"/>
<dbReference type="GO" id="GO:0005829">
    <property type="term" value="C:cytosol"/>
    <property type="evidence" value="ECO:0007669"/>
    <property type="project" value="TreeGrafter"/>
</dbReference>
<keyword evidence="4" id="KW-0547">Nucleotide-binding</keyword>
<dbReference type="GO" id="GO:0004674">
    <property type="term" value="F:protein serine/threonine kinase activity"/>
    <property type="evidence" value="ECO:0007669"/>
    <property type="project" value="UniProtKB-KW"/>
</dbReference>
<feature type="compositionally biased region" description="Basic residues" evidence="9">
    <location>
        <begin position="13"/>
        <end position="22"/>
    </location>
</feature>
<dbReference type="PANTHER" id="PTHR24343:SF558">
    <property type="entry name" value="PROTEIN KINASE DOMAIN-CONTAINING PROTEIN"/>
    <property type="match status" value="1"/>
</dbReference>
<evidence type="ECO:0000256" key="5">
    <source>
        <dbReference type="ARBA" id="ARBA00022777"/>
    </source>
</evidence>
<keyword evidence="2" id="KW-0723">Serine/threonine-protein kinase</keyword>
<dbReference type="SUPFAM" id="SSF56112">
    <property type="entry name" value="Protein kinase-like (PK-like)"/>
    <property type="match status" value="1"/>
</dbReference>
<evidence type="ECO:0000256" key="8">
    <source>
        <dbReference type="ARBA" id="ARBA00048679"/>
    </source>
</evidence>
<feature type="domain" description="Protein kinase" evidence="10">
    <location>
        <begin position="74"/>
        <end position="360"/>
    </location>
</feature>
<evidence type="ECO:0000256" key="9">
    <source>
        <dbReference type="SAM" id="MobiDB-lite"/>
    </source>
</evidence>
<evidence type="ECO:0000256" key="1">
    <source>
        <dbReference type="ARBA" id="ARBA00012513"/>
    </source>
</evidence>
<dbReference type="Gene3D" id="1.10.510.10">
    <property type="entry name" value="Transferase(Phosphotransferase) domain 1"/>
    <property type="match status" value="1"/>
</dbReference>
<evidence type="ECO:0000256" key="3">
    <source>
        <dbReference type="ARBA" id="ARBA00022679"/>
    </source>
</evidence>
<name>A0A5N7C6K6_PETAA</name>
<evidence type="ECO:0000256" key="7">
    <source>
        <dbReference type="ARBA" id="ARBA00047899"/>
    </source>
</evidence>
<sequence length="373" mass="41894">MSRRQNTYGTCTPHRHQLHSPVHKTGPNFLAALTLPNVLTRCWSPRNESPDDEERHNLLSPSSVVPSSLTERYGPCTEILHYGSHSCVRLYARKQSPSIGAPKQLHVVKVLRRSSNAFVRATNRFEQSLSSAVSHPNLLQTLEVLQNDRGETCLVMDYCAGGDLNTLIATSEETLDVSDANCFFKQIMRAVVYLHENAIAHRGLRTENILLTARGAVKVADFGSAEWLLDEVAGGEQAESRIRPQLSSLSSPPRNTVGSTPYLAPEEYRDCAMVDPRAGDVWAAGLVYMAMRWGRLLWKMPCMDQDGNYCAYLRGRQTYEGYPPIEGLEETRCRNVIYAMLHPDPVRRIRASEVLRSEWIYGVRVCDAGKMGW</sequence>
<dbReference type="GO" id="GO:0005524">
    <property type="term" value="F:ATP binding"/>
    <property type="evidence" value="ECO:0007669"/>
    <property type="project" value="UniProtKB-KW"/>
</dbReference>
<feature type="compositionally biased region" description="Polar residues" evidence="9">
    <location>
        <begin position="1"/>
        <end position="10"/>
    </location>
</feature>
<feature type="region of interest" description="Disordered" evidence="9">
    <location>
        <begin position="45"/>
        <end position="64"/>
    </location>
</feature>
<dbReference type="OrthoDB" id="4062651at2759"/>
<dbReference type="EC" id="2.7.11.1" evidence="1"/>
<protein>
    <recommendedName>
        <fullName evidence="1">non-specific serine/threonine protein kinase</fullName>
        <ecNumber evidence="1">2.7.11.1</ecNumber>
    </recommendedName>
</protein>
<dbReference type="Pfam" id="PF00069">
    <property type="entry name" value="Pkinase"/>
    <property type="match status" value="1"/>
</dbReference>
<organism evidence="11">
    <name type="scientific">Petromyces alliaceus</name>
    <name type="common">Aspergillus alliaceus</name>
    <dbReference type="NCBI Taxonomy" id="209559"/>
    <lineage>
        <taxon>Eukaryota</taxon>
        <taxon>Fungi</taxon>
        <taxon>Dikarya</taxon>
        <taxon>Ascomycota</taxon>
        <taxon>Pezizomycotina</taxon>
        <taxon>Eurotiomycetes</taxon>
        <taxon>Eurotiomycetidae</taxon>
        <taxon>Eurotiales</taxon>
        <taxon>Aspergillaceae</taxon>
        <taxon>Aspergillus</taxon>
        <taxon>Aspergillus subgen. Circumdati</taxon>
    </lineage>
</organism>
<evidence type="ECO:0000313" key="11">
    <source>
        <dbReference type="EMBL" id="KAE8389750.1"/>
    </source>
</evidence>
<dbReference type="PROSITE" id="PS50011">
    <property type="entry name" value="PROTEIN_KINASE_DOM"/>
    <property type="match status" value="1"/>
</dbReference>
<dbReference type="InterPro" id="IPR011009">
    <property type="entry name" value="Kinase-like_dom_sf"/>
</dbReference>
<accession>A0A5N7C6K6</accession>
<evidence type="ECO:0000256" key="2">
    <source>
        <dbReference type="ARBA" id="ARBA00022527"/>
    </source>
</evidence>
<dbReference type="InterPro" id="IPR000719">
    <property type="entry name" value="Prot_kinase_dom"/>
</dbReference>
<keyword evidence="6" id="KW-0067">ATP-binding</keyword>
<dbReference type="AlphaFoldDB" id="A0A5N7C6K6"/>
<feature type="region of interest" description="Disordered" evidence="9">
    <location>
        <begin position="1"/>
        <end position="22"/>
    </location>
</feature>
<comment type="catalytic activity">
    <reaction evidence="7">
        <text>L-threonyl-[protein] + ATP = O-phospho-L-threonyl-[protein] + ADP + H(+)</text>
        <dbReference type="Rhea" id="RHEA:46608"/>
        <dbReference type="Rhea" id="RHEA-COMP:11060"/>
        <dbReference type="Rhea" id="RHEA-COMP:11605"/>
        <dbReference type="ChEBI" id="CHEBI:15378"/>
        <dbReference type="ChEBI" id="CHEBI:30013"/>
        <dbReference type="ChEBI" id="CHEBI:30616"/>
        <dbReference type="ChEBI" id="CHEBI:61977"/>
        <dbReference type="ChEBI" id="CHEBI:456216"/>
        <dbReference type="EC" id="2.7.11.1"/>
    </reaction>
</comment>
<dbReference type="CDD" id="cd13994">
    <property type="entry name" value="STKc_HAL4_like"/>
    <property type="match status" value="1"/>
</dbReference>
<dbReference type="GO" id="GO:0030003">
    <property type="term" value="P:intracellular monoatomic cation homeostasis"/>
    <property type="evidence" value="ECO:0007669"/>
    <property type="project" value="TreeGrafter"/>
</dbReference>
<evidence type="ECO:0000256" key="4">
    <source>
        <dbReference type="ARBA" id="ARBA00022741"/>
    </source>
</evidence>
<reference evidence="11" key="1">
    <citation type="submission" date="2019-04" db="EMBL/GenBank/DDBJ databases">
        <title>Friends and foes A comparative genomics studyof 23 Aspergillus species from section Flavi.</title>
        <authorList>
            <consortium name="DOE Joint Genome Institute"/>
            <person name="Kjaerbolling I."/>
            <person name="Vesth T."/>
            <person name="Frisvad J.C."/>
            <person name="Nybo J.L."/>
            <person name="Theobald S."/>
            <person name="Kildgaard S."/>
            <person name="Isbrandt T."/>
            <person name="Kuo A."/>
            <person name="Sato A."/>
            <person name="Lyhne E.K."/>
            <person name="Kogle M.E."/>
            <person name="Wiebenga A."/>
            <person name="Kun R.S."/>
            <person name="Lubbers R.J."/>
            <person name="Makela M.R."/>
            <person name="Barry K."/>
            <person name="Chovatia M."/>
            <person name="Clum A."/>
            <person name="Daum C."/>
            <person name="Haridas S."/>
            <person name="He G."/>
            <person name="LaButti K."/>
            <person name="Lipzen A."/>
            <person name="Mondo S."/>
            <person name="Riley R."/>
            <person name="Salamov A."/>
            <person name="Simmons B.A."/>
            <person name="Magnuson J.K."/>
            <person name="Henrissat B."/>
            <person name="Mortensen U.H."/>
            <person name="Larsen T.O."/>
            <person name="Devries R.P."/>
            <person name="Grigoriev I.V."/>
            <person name="Machida M."/>
            <person name="Baker S.E."/>
            <person name="Andersen M.R."/>
        </authorList>
    </citation>
    <scope>NUCLEOTIDE SEQUENCE [LARGE SCALE GENOMIC DNA]</scope>
    <source>
        <strain evidence="11">IBT 14317</strain>
    </source>
</reference>
<dbReference type="PANTHER" id="PTHR24343">
    <property type="entry name" value="SERINE/THREONINE KINASE"/>
    <property type="match status" value="1"/>
</dbReference>
<evidence type="ECO:0000256" key="6">
    <source>
        <dbReference type="ARBA" id="ARBA00022840"/>
    </source>
</evidence>
<evidence type="ECO:0000259" key="10">
    <source>
        <dbReference type="PROSITE" id="PS50011"/>
    </source>
</evidence>
<dbReference type="Proteomes" id="UP000326877">
    <property type="component" value="Unassembled WGS sequence"/>
</dbReference>
<comment type="catalytic activity">
    <reaction evidence="8">
        <text>L-seryl-[protein] + ATP = O-phospho-L-seryl-[protein] + ADP + H(+)</text>
        <dbReference type="Rhea" id="RHEA:17989"/>
        <dbReference type="Rhea" id="RHEA-COMP:9863"/>
        <dbReference type="Rhea" id="RHEA-COMP:11604"/>
        <dbReference type="ChEBI" id="CHEBI:15378"/>
        <dbReference type="ChEBI" id="CHEBI:29999"/>
        <dbReference type="ChEBI" id="CHEBI:30616"/>
        <dbReference type="ChEBI" id="CHEBI:83421"/>
        <dbReference type="ChEBI" id="CHEBI:456216"/>
        <dbReference type="EC" id="2.7.11.1"/>
    </reaction>
</comment>
<keyword evidence="5 11" id="KW-0418">Kinase</keyword>
<gene>
    <name evidence="11" type="ORF">BDV23DRAFT_184182</name>
</gene>
<dbReference type="EMBL" id="ML735262">
    <property type="protein sequence ID" value="KAE8389750.1"/>
    <property type="molecule type" value="Genomic_DNA"/>
</dbReference>